<dbReference type="AlphaFoldDB" id="A0A4C1Y0E4"/>
<dbReference type="Proteomes" id="UP000299102">
    <property type="component" value="Unassembled WGS sequence"/>
</dbReference>
<reference evidence="2 3" key="1">
    <citation type="journal article" date="2019" name="Commun. Biol.">
        <title>The bagworm genome reveals a unique fibroin gene that provides high tensile strength.</title>
        <authorList>
            <person name="Kono N."/>
            <person name="Nakamura H."/>
            <person name="Ohtoshi R."/>
            <person name="Tomita M."/>
            <person name="Numata K."/>
            <person name="Arakawa K."/>
        </authorList>
    </citation>
    <scope>NUCLEOTIDE SEQUENCE [LARGE SCALE GENOMIC DNA]</scope>
</reference>
<keyword evidence="3" id="KW-1185">Reference proteome</keyword>
<protein>
    <submittedName>
        <fullName evidence="2">Uncharacterized protein</fullName>
    </submittedName>
</protein>
<accession>A0A4C1Y0E4</accession>
<dbReference type="EMBL" id="BGZK01001006">
    <property type="protein sequence ID" value="GBP68272.1"/>
    <property type="molecule type" value="Genomic_DNA"/>
</dbReference>
<feature type="chain" id="PRO_5020026615" evidence="1">
    <location>
        <begin position="16"/>
        <end position="80"/>
    </location>
</feature>
<sequence>MKVLVVLAVFSVVFAAEEAKDEERPKTFRRLIPADVLRDLKFNPPTAGRALVTTAVTIAVTTSVTNGLRCSSRHRTNGLI</sequence>
<organism evidence="2 3">
    <name type="scientific">Eumeta variegata</name>
    <name type="common">Bagworm moth</name>
    <name type="synonym">Eumeta japonica</name>
    <dbReference type="NCBI Taxonomy" id="151549"/>
    <lineage>
        <taxon>Eukaryota</taxon>
        <taxon>Metazoa</taxon>
        <taxon>Ecdysozoa</taxon>
        <taxon>Arthropoda</taxon>
        <taxon>Hexapoda</taxon>
        <taxon>Insecta</taxon>
        <taxon>Pterygota</taxon>
        <taxon>Neoptera</taxon>
        <taxon>Endopterygota</taxon>
        <taxon>Lepidoptera</taxon>
        <taxon>Glossata</taxon>
        <taxon>Ditrysia</taxon>
        <taxon>Tineoidea</taxon>
        <taxon>Psychidae</taxon>
        <taxon>Oiketicinae</taxon>
        <taxon>Eumeta</taxon>
    </lineage>
</organism>
<evidence type="ECO:0000256" key="1">
    <source>
        <dbReference type="SAM" id="SignalP"/>
    </source>
</evidence>
<evidence type="ECO:0000313" key="2">
    <source>
        <dbReference type="EMBL" id="GBP68272.1"/>
    </source>
</evidence>
<proteinExistence type="predicted"/>
<comment type="caution">
    <text evidence="2">The sequence shown here is derived from an EMBL/GenBank/DDBJ whole genome shotgun (WGS) entry which is preliminary data.</text>
</comment>
<name>A0A4C1Y0E4_EUMVA</name>
<keyword evidence="1" id="KW-0732">Signal</keyword>
<feature type="signal peptide" evidence="1">
    <location>
        <begin position="1"/>
        <end position="15"/>
    </location>
</feature>
<evidence type="ECO:0000313" key="3">
    <source>
        <dbReference type="Proteomes" id="UP000299102"/>
    </source>
</evidence>
<gene>
    <name evidence="2" type="ORF">EVAR_57598_1</name>
</gene>
<dbReference type="OrthoDB" id="7487441at2759"/>